<feature type="transmembrane region" description="Helical" evidence="12">
    <location>
        <begin position="12"/>
        <end position="30"/>
    </location>
</feature>
<dbReference type="RefSeq" id="WP_339970157.1">
    <property type="nucleotide sequence ID" value="NZ_JAWMWG010000001.1"/>
</dbReference>
<dbReference type="Proteomes" id="UP001377804">
    <property type="component" value="Unassembled WGS sequence"/>
</dbReference>
<keyword evidence="6" id="KW-0808">Transferase</keyword>
<dbReference type="PRINTS" id="PR00344">
    <property type="entry name" value="BCTRLSENSOR"/>
</dbReference>
<keyword evidence="4" id="KW-1003">Cell membrane</keyword>
<keyword evidence="14" id="KW-0547">Nucleotide-binding</keyword>
<feature type="domain" description="Histidine kinase" evidence="13">
    <location>
        <begin position="127"/>
        <end position="337"/>
    </location>
</feature>
<evidence type="ECO:0000256" key="3">
    <source>
        <dbReference type="ARBA" id="ARBA00012438"/>
    </source>
</evidence>
<dbReference type="InterPro" id="IPR003661">
    <property type="entry name" value="HisK_dim/P_dom"/>
</dbReference>
<keyword evidence="5" id="KW-0597">Phosphoprotein</keyword>
<dbReference type="SUPFAM" id="SSF47384">
    <property type="entry name" value="Homodimeric domain of signal transducing histidine kinase"/>
    <property type="match status" value="1"/>
</dbReference>
<keyword evidence="14" id="KW-0067">ATP-binding</keyword>
<dbReference type="EMBL" id="JAWMWG010000001">
    <property type="protein sequence ID" value="MEJ6348712.1"/>
    <property type="molecule type" value="Genomic_DNA"/>
</dbReference>
<comment type="subcellular location">
    <subcellularLocation>
        <location evidence="2">Cell membrane</location>
        <topology evidence="2">Multi-pass membrane protein</topology>
    </subcellularLocation>
</comment>
<evidence type="ECO:0000256" key="2">
    <source>
        <dbReference type="ARBA" id="ARBA00004651"/>
    </source>
</evidence>
<name>A0ABU8SH50_9LACO</name>
<dbReference type="InterPro" id="IPR005467">
    <property type="entry name" value="His_kinase_dom"/>
</dbReference>
<keyword evidence="9 12" id="KW-1133">Transmembrane helix</keyword>
<dbReference type="CDD" id="cd00082">
    <property type="entry name" value="HisKA"/>
    <property type="match status" value="1"/>
</dbReference>
<evidence type="ECO:0000256" key="7">
    <source>
        <dbReference type="ARBA" id="ARBA00022692"/>
    </source>
</evidence>
<dbReference type="PROSITE" id="PS50109">
    <property type="entry name" value="HIS_KIN"/>
    <property type="match status" value="1"/>
</dbReference>
<organism evidence="14 15">
    <name type="scientific">Holzapfeliella saturejae</name>
    <dbReference type="NCBI Taxonomy" id="3082953"/>
    <lineage>
        <taxon>Bacteria</taxon>
        <taxon>Bacillati</taxon>
        <taxon>Bacillota</taxon>
        <taxon>Bacilli</taxon>
        <taxon>Lactobacillales</taxon>
        <taxon>Lactobacillaceae</taxon>
        <taxon>Holzapfeliella</taxon>
    </lineage>
</organism>
<evidence type="ECO:0000259" key="13">
    <source>
        <dbReference type="PROSITE" id="PS50109"/>
    </source>
</evidence>
<evidence type="ECO:0000256" key="6">
    <source>
        <dbReference type="ARBA" id="ARBA00022679"/>
    </source>
</evidence>
<dbReference type="Pfam" id="PF00512">
    <property type="entry name" value="HisKA"/>
    <property type="match status" value="1"/>
</dbReference>
<dbReference type="SMART" id="SM00388">
    <property type="entry name" value="HisKA"/>
    <property type="match status" value="1"/>
</dbReference>
<protein>
    <recommendedName>
        <fullName evidence="3">histidine kinase</fullName>
        <ecNumber evidence="3">2.7.13.3</ecNumber>
    </recommendedName>
</protein>
<keyword evidence="10" id="KW-0902">Two-component regulatory system</keyword>
<comment type="catalytic activity">
    <reaction evidence="1">
        <text>ATP + protein L-histidine = ADP + protein N-phospho-L-histidine.</text>
        <dbReference type="EC" id="2.7.13.3"/>
    </reaction>
</comment>
<evidence type="ECO:0000256" key="5">
    <source>
        <dbReference type="ARBA" id="ARBA00022553"/>
    </source>
</evidence>
<evidence type="ECO:0000256" key="1">
    <source>
        <dbReference type="ARBA" id="ARBA00000085"/>
    </source>
</evidence>
<evidence type="ECO:0000256" key="8">
    <source>
        <dbReference type="ARBA" id="ARBA00022777"/>
    </source>
</evidence>
<evidence type="ECO:0000256" key="12">
    <source>
        <dbReference type="SAM" id="Phobius"/>
    </source>
</evidence>
<dbReference type="PANTHER" id="PTHR45453:SF2">
    <property type="entry name" value="HISTIDINE KINASE"/>
    <property type="match status" value="1"/>
</dbReference>
<sequence length="356" mass="41405">MIFLKFLRDQLPFLGLFIALIAIMNVVLWLDPTQSIHWFNLLYLDGICLLILVGFTIGSYLKKRPFLMELYFRTQYPHKSYNQTLKTGKSQSELIYQKAYNTLVDYGKEENLKLINRQNDQTEYVDSWVHEIKIPLAALQLLQENIQTQITDNKNRQIKTEISQISHLVDQVLYYSRLDNFTQDYLIQRYRLKKIVNQVALENMTTFLEKHIQFELEGEDTPILTDQKWLAYILTQLFSNALKYTPDNGSIKAKIIQDHKVTILQITDTGVGIPKQDISRIFDKGFTGENGRKQDKKSTGLGLYLAQKMAQKLGHELTVSSTPGKGTTFSIQFPFLSYYNDENQDNNLSYKKRTKA</sequence>
<dbReference type="InterPro" id="IPR036097">
    <property type="entry name" value="HisK_dim/P_sf"/>
</dbReference>
<dbReference type="SMART" id="SM00387">
    <property type="entry name" value="HATPase_c"/>
    <property type="match status" value="1"/>
</dbReference>
<keyword evidence="15" id="KW-1185">Reference proteome</keyword>
<reference evidence="14 15" key="1">
    <citation type="submission" date="2023-10" db="EMBL/GenBank/DDBJ databases">
        <title>Holzapfeliella saturejae sp. nov. isolated from Satureja montana flowers.</title>
        <authorList>
            <person name="Alcantara C."/>
            <person name="Zuniga M."/>
            <person name="Landete J.M."/>
            <person name="Monedero V."/>
        </authorList>
    </citation>
    <scope>NUCLEOTIDE SEQUENCE [LARGE SCALE GENOMIC DNA]</scope>
    <source>
        <strain evidence="14 15">He02</strain>
    </source>
</reference>
<dbReference type="InterPro" id="IPR050351">
    <property type="entry name" value="BphY/WalK/GraS-like"/>
</dbReference>
<accession>A0ABU8SH50</accession>
<dbReference type="EC" id="2.7.13.3" evidence="3"/>
<gene>
    <name evidence="14" type="ORF">R4Y45_05685</name>
</gene>
<evidence type="ECO:0000313" key="14">
    <source>
        <dbReference type="EMBL" id="MEJ6348712.1"/>
    </source>
</evidence>
<evidence type="ECO:0000256" key="9">
    <source>
        <dbReference type="ARBA" id="ARBA00022989"/>
    </source>
</evidence>
<keyword evidence="11 12" id="KW-0472">Membrane</keyword>
<evidence type="ECO:0000313" key="15">
    <source>
        <dbReference type="Proteomes" id="UP001377804"/>
    </source>
</evidence>
<keyword evidence="8" id="KW-0418">Kinase</keyword>
<evidence type="ECO:0000256" key="4">
    <source>
        <dbReference type="ARBA" id="ARBA00022475"/>
    </source>
</evidence>
<dbReference type="SUPFAM" id="SSF55874">
    <property type="entry name" value="ATPase domain of HSP90 chaperone/DNA topoisomerase II/histidine kinase"/>
    <property type="match status" value="1"/>
</dbReference>
<dbReference type="InterPro" id="IPR003594">
    <property type="entry name" value="HATPase_dom"/>
</dbReference>
<comment type="caution">
    <text evidence="14">The sequence shown here is derived from an EMBL/GenBank/DDBJ whole genome shotgun (WGS) entry which is preliminary data.</text>
</comment>
<dbReference type="InterPro" id="IPR004358">
    <property type="entry name" value="Sig_transdc_His_kin-like_C"/>
</dbReference>
<evidence type="ECO:0000256" key="11">
    <source>
        <dbReference type="ARBA" id="ARBA00023136"/>
    </source>
</evidence>
<proteinExistence type="predicted"/>
<dbReference type="Gene3D" id="3.30.565.10">
    <property type="entry name" value="Histidine kinase-like ATPase, C-terminal domain"/>
    <property type="match status" value="1"/>
</dbReference>
<dbReference type="PANTHER" id="PTHR45453">
    <property type="entry name" value="PHOSPHATE REGULON SENSOR PROTEIN PHOR"/>
    <property type="match status" value="1"/>
</dbReference>
<evidence type="ECO:0000256" key="10">
    <source>
        <dbReference type="ARBA" id="ARBA00023012"/>
    </source>
</evidence>
<dbReference type="InterPro" id="IPR036890">
    <property type="entry name" value="HATPase_C_sf"/>
</dbReference>
<dbReference type="Gene3D" id="1.10.287.130">
    <property type="match status" value="1"/>
</dbReference>
<dbReference type="Pfam" id="PF02518">
    <property type="entry name" value="HATPase_c"/>
    <property type="match status" value="1"/>
</dbReference>
<feature type="transmembrane region" description="Helical" evidence="12">
    <location>
        <begin position="42"/>
        <end position="61"/>
    </location>
</feature>
<dbReference type="GO" id="GO:0005524">
    <property type="term" value="F:ATP binding"/>
    <property type="evidence" value="ECO:0007669"/>
    <property type="project" value="UniProtKB-KW"/>
</dbReference>
<keyword evidence="7 12" id="KW-0812">Transmembrane</keyword>